<feature type="transmembrane region" description="Helical" evidence="1">
    <location>
        <begin position="85"/>
        <end position="104"/>
    </location>
</feature>
<dbReference type="AlphaFoldDB" id="A0A0P7C824"/>
<dbReference type="EMBL" id="LGTQ01000006">
    <property type="protein sequence ID" value="KPM48614.1"/>
    <property type="molecule type" value="Genomic_DNA"/>
</dbReference>
<accession>A0A0P7C824</accession>
<comment type="caution">
    <text evidence="2">The sequence shown here is derived from an EMBL/GenBank/DDBJ whole genome shotgun (WGS) entry which is preliminary data.</text>
</comment>
<keyword evidence="1" id="KW-0812">Transmembrane</keyword>
<dbReference type="OrthoDB" id="957141at2"/>
<dbReference type="Proteomes" id="UP000050454">
    <property type="component" value="Unassembled WGS sequence"/>
</dbReference>
<proteinExistence type="predicted"/>
<protein>
    <submittedName>
        <fullName evidence="2">Uncharacterized protein</fullName>
    </submittedName>
</protein>
<gene>
    <name evidence="2" type="ORF">AFM12_08370</name>
</gene>
<evidence type="ECO:0000313" key="2">
    <source>
        <dbReference type="EMBL" id="KPM48614.1"/>
    </source>
</evidence>
<sequence>MKHIYTITLFFFSIIALANNPFELKNEEIDFSHLEKIEQVVNQNPDISLSTLEKESPELIENLTFDSDLTGTAFLTDNDTLIPPFWWGFCLGIWGVIIVLIMTDKDKDAVNTAFKGCIAMGLTVLAVYGIIVLISLTAAATI</sequence>
<evidence type="ECO:0000256" key="1">
    <source>
        <dbReference type="SAM" id="Phobius"/>
    </source>
</evidence>
<evidence type="ECO:0000313" key="3">
    <source>
        <dbReference type="Proteomes" id="UP000050454"/>
    </source>
</evidence>
<keyword evidence="1" id="KW-1133">Transmembrane helix</keyword>
<keyword evidence="1" id="KW-0472">Membrane</keyword>
<feature type="transmembrane region" description="Helical" evidence="1">
    <location>
        <begin position="116"/>
        <end position="140"/>
    </location>
</feature>
<name>A0A0P7C824_9BACT</name>
<reference evidence="2 3" key="1">
    <citation type="submission" date="2015-07" db="EMBL/GenBank/DDBJ databases">
        <title>The draft genome sequence of Leadbetterella sp. JN14-9.</title>
        <authorList>
            <person name="Liu Y."/>
            <person name="Du J."/>
            <person name="Shao Z."/>
        </authorList>
    </citation>
    <scope>NUCLEOTIDE SEQUENCE [LARGE SCALE GENOMIC DNA]</scope>
    <source>
        <strain evidence="2 3">JN14-9</strain>
    </source>
</reference>
<organism evidence="2 3">
    <name type="scientific">Jiulongibacter sediminis</name>
    <dbReference type="NCBI Taxonomy" id="1605367"/>
    <lineage>
        <taxon>Bacteria</taxon>
        <taxon>Pseudomonadati</taxon>
        <taxon>Bacteroidota</taxon>
        <taxon>Cytophagia</taxon>
        <taxon>Cytophagales</taxon>
        <taxon>Leadbetterellaceae</taxon>
        <taxon>Jiulongibacter</taxon>
    </lineage>
</organism>
<keyword evidence="3" id="KW-1185">Reference proteome</keyword>
<dbReference type="RefSeq" id="WP_055146565.1">
    <property type="nucleotide sequence ID" value="NZ_JXSZ01000006.1"/>
</dbReference>